<evidence type="ECO:0000256" key="10">
    <source>
        <dbReference type="SAM" id="SignalP"/>
    </source>
</evidence>
<evidence type="ECO:0000256" key="3">
    <source>
        <dbReference type="ARBA" id="ARBA00022525"/>
    </source>
</evidence>
<dbReference type="PANTHER" id="PTHR24276">
    <property type="entry name" value="POLYSERASE-RELATED"/>
    <property type="match status" value="1"/>
</dbReference>
<dbReference type="RefSeq" id="XP_011310066.1">
    <property type="nucleotide sequence ID" value="XM_011311764.1"/>
</dbReference>
<reference evidence="15" key="2">
    <citation type="submission" date="2025-04" db="UniProtKB">
        <authorList>
            <consortium name="RefSeq"/>
        </authorList>
    </citation>
    <scope>IDENTIFICATION</scope>
    <source>
        <strain evidence="15">USDA-PBARC FA_bdor</strain>
        <tissue evidence="15">Whole organism</tissue>
    </source>
</reference>
<comment type="similarity">
    <text evidence="2">Belongs to the peptidase S1 family.</text>
</comment>
<keyword evidence="14" id="KW-1185">Reference proteome</keyword>
<dbReference type="OrthoDB" id="6755574at2759"/>
<dbReference type="KEGG" id="fas:105270670"/>
<dbReference type="InterPro" id="IPR001314">
    <property type="entry name" value="Peptidase_S1A"/>
</dbReference>
<feature type="domain" description="Peptidase S1" evidence="11">
    <location>
        <begin position="12"/>
        <end position="249"/>
    </location>
</feature>
<dbReference type="PRINTS" id="PR00722">
    <property type="entry name" value="CHYMOTRYPSIN"/>
</dbReference>
<keyword evidence="7" id="KW-0720">Serine protease</keyword>
<dbReference type="Pfam" id="PF00089">
    <property type="entry name" value="Trypsin"/>
    <property type="match status" value="1"/>
</dbReference>
<dbReference type="InterPro" id="IPR018114">
    <property type="entry name" value="TRYPSIN_HIS"/>
</dbReference>
<evidence type="ECO:0000256" key="8">
    <source>
        <dbReference type="ARBA" id="ARBA00023145"/>
    </source>
</evidence>
<evidence type="ECO:0000313" key="12">
    <source>
        <dbReference type="EMBL" id="JAG83365.1"/>
    </source>
</evidence>
<dbReference type="GO" id="GO:0005576">
    <property type="term" value="C:extracellular region"/>
    <property type="evidence" value="ECO:0007669"/>
    <property type="project" value="UniProtKB-SubCell"/>
</dbReference>
<dbReference type="PANTHER" id="PTHR24276:SF98">
    <property type="entry name" value="FI18310P1-RELATED"/>
    <property type="match status" value="1"/>
</dbReference>
<dbReference type="PROSITE" id="PS50240">
    <property type="entry name" value="TRYPSIN_DOM"/>
    <property type="match status" value="1"/>
</dbReference>
<dbReference type="Gene3D" id="2.40.10.10">
    <property type="entry name" value="Trypsin-like serine proteases"/>
    <property type="match status" value="2"/>
</dbReference>
<feature type="signal peptide" evidence="10">
    <location>
        <begin position="1"/>
        <end position="21"/>
    </location>
</feature>
<dbReference type="EMBL" id="GBYB01013598">
    <property type="protein sequence ID" value="JAG83365.1"/>
    <property type="molecule type" value="Transcribed_RNA"/>
</dbReference>
<evidence type="ECO:0000313" key="14">
    <source>
        <dbReference type="Proteomes" id="UP000694866"/>
    </source>
</evidence>
<feature type="chain" id="PRO_5007394394" evidence="10">
    <location>
        <begin position="22"/>
        <end position="250"/>
    </location>
</feature>
<keyword evidence="6" id="KW-0378">Hydrolase</keyword>
<proteinExistence type="inferred from homology"/>
<evidence type="ECO:0000313" key="13">
    <source>
        <dbReference type="EMBL" id="JAG83367.1"/>
    </source>
</evidence>
<keyword evidence="4" id="KW-0645">Protease</keyword>
<reference evidence="12" key="1">
    <citation type="submission" date="2015-01" db="EMBL/GenBank/DDBJ databases">
        <title>Transcriptome Assembly of Fopius arisanus.</title>
        <authorList>
            <person name="Geib S."/>
        </authorList>
    </citation>
    <scope>NUCLEOTIDE SEQUENCE</scope>
</reference>
<evidence type="ECO:0000256" key="1">
    <source>
        <dbReference type="ARBA" id="ARBA00004613"/>
    </source>
</evidence>
<dbReference type="InterPro" id="IPR043504">
    <property type="entry name" value="Peptidase_S1_PA_chymotrypsin"/>
</dbReference>
<dbReference type="InterPro" id="IPR001254">
    <property type="entry name" value="Trypsin_dom"/>
</dbReference>
<dbReference type="InterPro" id="IPR050430">
    <property type="entry name" value="Peptidase_S1"/>
</dbReference>
<keyword evidence="8" id="KW-0865">Zymogen</keyword>
<keyword evidence="9" id="KW-1015">Disulfide bond</keyword>
<evidence type="ECO:0000256" key="5">
    <source>
        <dbReference type="ARBA" id="ARBA00022729"/>
    </source>
</evidence>
<dbReference type="AlphaFoldDB" id="A0A0C9QGD3"/>
<evidence type="ECO:0000313" key="15">
    <source>
        <dbReference type="RefSeq" id="XP_011310066.1"/>
    </source>
</evidence>
<name>A0A0C9QGD3_9HYME</name>
<accession>A0A0C9QGD3</accession>
<keyword evidence="5 10" id="KW-0732">Signal</keyword>
<evidence type="ECO:0000256" key="9">
    <source>
        <dbReference type="ARBA" id="ARBA00023157"/>
    </source>
</evidence>
<organism evidence="12">
    <name type="scientific">Fopius arisanus</name>
    <dbReference type="NCBI Taxonomy" id="64838"/>
    <lineage>
        <taxon>Eukaryota</taxon>
        <taxon>Metazoa</taxon>
        <taxon>Ecdysozoa</taxon>
        <taxon>Arthropoda</taxon>
        <taxon>Hexapoda</taxon>
        <taxon>Insecta</taxon>
        <taxon>Pterygota</taxon>
        <taxon>Neoptera</taxon>
        <taxon>Endopterygota</taxon>
        <taxon>Hymenoptera</taxon>
        <taxon>Apocrita</taxon>
        <taxon>Ichneumonoidea</taxon>
        <taxon>Braconidae</taxon>
        <taxon>Opiinae</taxon>
        <taxon>Fopius</taxon>
    </lineage>
</organism>
<evidence type="ECO:0000259" key="11">
    <source>
        <dbReference type="PROSITE" id="PS50240"/>
    </source>
</evidence>
<dbReference type="SMART" id="SM00020">
    <property type="entry name" value="Tryp_SPc"/>
    <property type="match status" value="1"/>
</dbReference>
<keyword evidence="3" id="KW-0964">Secreted</keyword>
<dbReference type="GeneID" id="105270670"/>
<dbReference type="Proteomes" id="UP000694866">
    <property type="component" value="Unplaced"/>
</dbReference>
<gene>
    <name evidence="12" type="primary">CHYM1_2</name>
    <name evidence="13" type="synonym">CHYM1_1</name>
    <name evidence="15" type="synonym">LOC105270670</name>
    <name evidence="13" type="ORF">g.19958</name>
    <name evidence="12" type="ORF">g.19965</name>
</gene>
<evidence type="ECO:0000256" key="2">
    <source>
        <dbReference type="ARBA" id="ARBA00007664"/>
    </source>
</evidence>
<protein>
    <submittedName>
        <fullName evidence="13">CHYM1_1 protein</fullName>
    </submittedName>
    <submittedName>
        <fullName evidence="12">CHYM1_2 protein</fullName>
    </submittedName>
    <submittedName>
        <fullName evidence="15">Chymotrypsin-1 isoform X1</fullName>
    </submittedName>
</protein>
<evidence type="ECO:0000256" key="6">
    <source>
        <dbReference type="ARBA" id="ARBA00022801"/>
    </source>
</evidence>
<comment type="subcellular location">
    <subcellularLocation>
        <location evidence="1">Secreted</location>
    </subcellularLocation>
</comment>
<evidence type="ECO:0000256" key="7">
    <source>
        <dbReference type="ARBA" id="ARBA00022825"/>
    </source>
</evidence>
<dbReference type="PROSITE" id="PS00134">
    <property type="entry name" value="TRYPSIN_HIS"/>
    <property type="match status" value="1"/>
</dbReference>
<evidence type="ECO:0000256" key="4">
    <source>
        <dbReference type="ARBA" id="ARBA00022670"/>
    </source>
</evidence>
<dbReference type="EMBL" id="GBYB01013600">
    <property type="protein sequence ID" value="JAG83367.1"/>
    <property type="molecule type" value="Transcribed_RNA"/>
</dbReference>
<dbReference type="CDD" id="cd00190">
    <property type="entry name" value="Tryp_SPc"/>
    <property type="match status" value="1"/>
</dbReference>
<dbReference type="GO" id="GO:0006508">
    <property type="term" value="P:proteolysis"/>
    <property type="evidence" value="ECO:0007669"/>
    <property type="project" value="UniProtKB-KW"/>
</dbReference>
<sequence>MAIFHLFVLGIIAGGTAPATGILLGTEAHLGEFPWMVSIQYDGLHICGGAIISDRHILTAAHCFVDKYPVPYVQNLSVITGSISKYVGGETHRVAKVTAHENFQRGAATRWRNDIAVVELADRLTFGRSQSKIDLPTSSIDRAVDAMLSGFGWIARDHNAERPTILQKADVSVITNDECNRKDGRVFSDQICGLDGKNRGFCEGDSGSPLVYNNRVIGIVSFSPLCGIGYPDVYTRVHSFLNWINTAKSS</sequence>
<dbReference type="SUPFAM" id="SSF50494">
    <property type="entry name" value="Trypsin-like serine proteases"/>
    <property type="match status" value="1"/>
</dbReference>
<dbReference type="FunFam" id="2.40.10.10:FF:000146">
    <property type="entry name" value="Serine protease 53"/>
    <property type="match status" value="1"/>
</dbReference>
<accession>A0A9R1U7K3</accession>
<dbReference type="InterPro" id="IPR009003">
    <property type="entry name" value="Peptidase_S1_PA"/>
</dbReference>
<dbReference type="GO" id="GO:0004252">
    <property type="term" value="F:serine-type endopeptidase activity"/>
    <property type="evidence" value="ECO:0007669"/>
    <property type="project" value="InterPro"/>
</dbReference>